<dbReference type="InterPro" id="IPR050189">
    <property type="entry name" value="MFS_Efflux_Transporters"/>
</dbReference>
<dbReference type="HOGENOM" id="CLU_653702_0_0_0"/>
<dbReference type="InterPro" id="IPR011701">
    <property type="entry name" value="MFS"/>
</dbReference>
<feature type="transmembrane region" description="Helical" evidence="6">
    <location>
        <begin position="282"/>
        <end position="300"/>
    </location>
</feature>
<gene>
    <name evidence="8" type="ordered locus">Sthe_0670</name>
</gene>
<feature type="transmembrane region" description="Helical" evidence="6">
    <location>
        <begin position="205"/>
        <end position="230"/>
    </location>
</feature>
<evidence type="ECO:0000256" key="5">
    <source>
        <dbReference type="ARBA" id="ARBA00023136"/>
    </source>
</evidence>
<proteinExistence type="predicted"/>
<dbReference type="InterPro" id="IPR020846">
    <property type="entry name" value="MFS_dom"/>
</dbReference>
<feature type="transmembrane region" description="Helical" evidence="6">
    <location>
        <begin position="77"/>
        <end position="95"/>
    </location>
</feature>
<keyword evidence="3 6" id="KW-0812">Transmembrane</keyword>
<feature type="domain" description="Major facilitator superfamily (MFS) profile" evidence="7">
    <location>
        <begin position="12"/>
        <end position="390"/>
    </location>
</feature>
<evidence type="ECO:0000256" key="4">
    <source>
        <dbReference type="ARBA" id="ARBA00022989"/>
    </source>
</evidence>
<dbReference type="OrthoDB" id="161341at2"/>
<reference evidence="9" key="1">
    <citation type="submission" date="2009-11" db="EMBL/GenBank/DDBJ databases">
        <title>The complete chromosome 1 of Sphaerobacter thermophilus DSM 20745.</title>
        <authorList>
            <person name="Lucas S."/>
            <person name="Copeland A."/>
            <person name="Lapidus A."/>
            <person name="Glavina del Rio T."/>
            <person name="Dalin E."/>
            <person name="Tice H."/>
            <person name="Bruce D."/>
            <person name="Goodwin L."/>
            <person name="Pitluck S."/>
            <person name="Kyrpides N."/>
            <person name="Mavromatis K."/>
            <person name="Ivanova N."/>
            <person name="Mikhailova N."/>
            <person name="LaButti K.M."/>
            <person name="Clum A."/>
            <person name="Sun H.I."/>
            <person name="Brettin T."/>
            <person name="Detter J.C."/>
            <person name="Han C."/>
            <person name="Larimer F."/>
            <person name="Land M."/>
            <person name="Hauser L."/>
            <person name="Markowitz V."/>
            <person name="Cheng J.F."/>
            <person name="Hugenholtz P."/>
            <person name="Woyke T."/>
            <person name="Wu D."/>
            <person name="Steenblock K."/>
            <person name="Schneider S."/>
            <person name="Pukall R."/>
            <person name="Goeker M."/>
            <person name="Klenk H.P."/>
            <person name="Eisen J.A."/>
        </authorList>
    </citation>
    <scope>NUCLEOTIDE SEQUENCE [LARGE SCALE GENOMIC DNA]</scope>
    <source>
        <strain evidence="9">ATCC 49802 / DSM 20745 / S 6022</strain>
    </source>
</reference>
<feature type="transmembrane region" description="Helical" evidence="6">
    <location>
        <begin position="47"/>
        <end position="65"/>
    </location>
</feature>
<evidence type="ECO:0000313" key="8">
    <source>
        <dbReference type="EMBL" id="ACZ38107.1"/>
    </source>
</evidence>
<dbReference type="InterPro" id="IPR036259">
    <property type="entry name" value="MFS_trans_sf"/>
</dbReference>
<evidence type="ECO:0000256" key="3">
    <source>
        <dbReference type="ARBA" id="ARBA00022692"/>
    </source>
</evidence>
<evidence type="ECO:0000256" key="2">
    <source>
        <dbReference type="ARBA" id="ARBA00022475"/>
    </source>
</evidence>
<evidence type="ECO:0000256" key="6">
    <source>
        <dbReference type="SAM" id="Phobius"/>
    </source>
</evidence>
<dbReference type="EMBL" id="CP001823">
    <property type="protein sequence ID" value="ACZ38107.1"/>
    <property type="molecule type" value="Genomic_DNA"/>
</dbReference>
<comment type="subcellular location">
    <subcellularLocation>
        <location evidence="1">Cell membrane</location>
        <topology evidence="1">Multi-pass membrane protein</topology>
    </subcellularLocation>
</comment>
<dbReference type="PROSITE" id="PS50850">
    <property type="entry name" value="MFS"/>
    <property type="match status" value="1"/>
</dbReference>
<dbReference type="AlphaFoldDB" id="D1C1J0"/>
<dbReference type="FunCoup" id="D1C1J0">
    <property type="interactions" value="93"/>
</dbReference>
<dbReference type="PANTHER" id="PTHR43124">
    <property type="entry name" value="PURINE EFFLUX PUMP PBUE"/>
    <property type="match status" value="1"/>
</dbReference>
<dbReference type="Proteomes" id="UP000002027">
    <property type="component" value="Chromosome 1"/>
</dbReference>
<organism evidence="8 9">
    <name type="scientific">Sphaerobacter thermophilus (strain ATCC 49802 / DSM 20745 / KCCM 41009 / NCIMB 13125 / S 6022)</name>
    <dbReference type="NCBI Taxonomy" id="479434"/>
    <lineage>
        <taxon>Bacteria</taxon>
        <taxon>Pseudomonadati</taxon>
        <taxon>Thermomicrobiota</taxon>
        <taxon>Thermomicrobia</taxon>
        <taxon>Sphaerobacterales</taxon>
        <taxon>Sphaerobacterineae</taxon>
        <taxon>Sphaerobacteraceae</taxon>
        <taxon>Sphaerobacter</taxon>
    </lineage>
</organism>
<dbReference type="GO" id="GO:0005886">
    <property type="term" value="C:plasma membrane"/>
    <property type="evidence" value="ECO:0007669"/>
    <property type="project" value="UniProtKB-SubCell"/>
</dbReference>
<dbReference type="GO" id="GO:0022857">
    <property type="term" value="F:transmembrane transporter activity"/>
    <property type="evidence" value="ECO:0007669"/>
    <property type="project" value="InterPro"/>
</dbReference>
<dbReference type="RefSeq" id="WP_012871154.1">
    <property type="nucleotide sequence ID" value="NC_013523.1"/>
</dbReference>
<evidence type="ECO:0000313" key="9">
    <source>
        <dbReference type="Proteomes" id="UP000002027"/>
    </source>
</evidence>
<accession>D1C1J0</accession>
<evidence type="ECO:0000259" key="7">
    <source>
        <dbReference type="PROSITE" id="PS50850"/>
    </source>
</evidence>
<protein>
    <submittedName>
        <fullName evidence="8">Major facilitator superfamily MFS_1</fullName>
    </submittedName>
</protein>
<dbReference type="KEGG" id="sti:Sthe_0670"/>
<keyword evidence="9" id="KW-1185">Reference proteome</keyword>
<dbReference type="PANTHER" id="PTHR43124:SF3">
    <property type="entry name" value="CHLORAMPHENICOL EFFLUX PUMP RV0191"/>
    <property type="match status" value="1"/>
</dbReference>
<dbReference type="STRING" id="479434.Sthe_0670"/>
<dbReference type="eggNOG" id="COG2814">
    <property type="taxonomic scope" value="Bacteria"/>
</dbReference>
<dbReference type="InParanoid" id="D1C1J0"/>
<feature type="transmembrane region" description="Helical" evidence="6">
    <location>
        <begin position="364"/>
        <end position="385"/>
    </location>
</feature>
<keyword evidence="2" id="KW-1003">Cell membrane</keyword>
<reference evidence="8 9" key="2">
    <citation type="journal article" date="2010" name="Stand. Genomic Sci.">
        <title>Complete genome sequence of Desulfohalobium retbaense type strain (HR(100)).</title>
        <authorList>
            <person name="Spring S."/>
            <person name="Nolan M."/>
            <person name="Lapidus A."/>
            <person name="Glavina Del Rio T."/>
            <person name="Copeland A."/>
            <person name="Tice H."/>
            <person name="Cheng J.F."/>
            <person name="Lucas S."/>
            <person name="Land M."/>
            <person name="Chen F."/>
            <person name="Bruce D."/>
            <person name="Goodwin L."/>
            <person name="Pitluck S."/>
            <person name="Ivanova N."/>
            <person name="Mavromatis K."/>
            <person name="Mikhailova N."/>
            <person name="Pati A."/>
            <person name="Chen A."/>
            <person name="Palaniappan K."/>
            <person name="Hauser L."/>
            <person name="Chang Y.J."/>
            <person name="Jeffries C.D."/>
            <person name="Munk C."/>
            <person name="Kiss H."/>
            <person name="Chain P."/>
            <person name="Han C."/>
            <person name="Brettin T."/>
            <person name="Detter J.C."/>
            <person name="Schuler E."/>
            <person name="Goker M."/>
            <person name="Rohde M."/>
            <person name="Bristow J."/>
            <person name="Eisen J.A."/>
            <person name="Markowitz V."/>
            <person name="Hugenholtz P."/>
            <person name="Kyrpides N.C."/>
            <person name="Klenk H.P."/>
        </authorList>
    </citation>
    <scope>NUCLEOTIDE SEQUENCE [LARGE SCALE GENOMIC DNA]</scope>
    <source>
        <strain evidence="9">ATCC 49802 / DSM 20745 / S 6022</strain>
    </source>
</reference>
<feature type="transmembrane region" description="Helical" evidence="6">
    <location>
        <begin position="165"/>
        <end position="184"/>
    </location>
</feature>
<dbReference type="SUPFAM" id="SSF103473">
    <property type="entry name" value="MFS general substrate transporter"/>
    <property type="match status" value="1"/>
</dbReference>
<feature type="transmembrane region" description="Helical" evidence="6">
    <location>
        <begin position="250"/>
        <end position="270"/>
    </location>
</feature>
<name>D1C1J0_SPHTD</name>
<dbReference type="Pfam" id="PF07690">
    <property type="entry name" value="MFS_1"/>
    <property type="match status" value="1"/>
</dbReference>
<dbReference type="Gene3D" id="1.20.1250.20">
    <property type="entry name" value="MFS general substrate transporter like domains"/>
    <property type="match status" value="2"/>
</dbReference>
<keyword evidence="4 6" id="KW-1133">Transmembrane helix</keyword>
<feature type="transmembrane region" description="Helical" evidence="6">
    <location>
        <begin position="21"/>
        <end position="41"/>
    </location>
</feature>
<sequence length="407" mass="42482">MEDGRTKLSEWQLVPFHLGAAIGPMGSNVFTVLFTILLGAFDIDRAVLTLAVPAYLIPYAIVQFASGAVSDLTSRRSSLFIGFGGYGAASLLAALSPNFPIFLVSQVLQGTTNAFTTPIVMATLGDVVPRERVGRSMGYFSAVNQAGAMVGPLVAGALGDLNWRLAYLVITAMSWSLAVWYALWFRRYGALVPPRVRGESIGASLRQIVGSLGVQVLLLASIAFLANGAMRGASYLYAEYLSDTWGSGTGQVGIILSMYGLAGLLGGPGAGRLVDRIGPYRGLTSGMVGVALAFLLMAVAPSPLVLAIAHFGVGLAGIIAWSAFNTLVVQAVPESRGTVSSITGSAKFIGQGSAPLWYTPLYGVSPASIFVGAAAMAVLVLAPLARLRTRAADQEHATVHEPAARSR</sequence>
<keyword evidence="5 6" id="KW-0472">Membrane</keyword>
<evidence type="ECO:0000256" key="1">
    <source>
        <dbReference type="ARBA" id="ARBA00004651"/>
    </source>
</evidence>